<protein>
    <submittedName>
        <fullName evidence="2">mRNA (guanine-N(7))-methyltransferase</fullName>
    </submittedName>
</protein>
<organism evidence="1 2">
    <name type="scientific">Steinernema glaseri</name>
    <dbReference type="NCBI Taxonomy" id="37863"/>
    <lineage>
        <taxon>Eukaryota</taxon>
        <taxon>Metazoa</taxon>
        <taxon>Ecdysozoa</taxon>
        <taxon>Nematoda</taxon>
        <taxon>Chromadorea</taxon>
        <taxon>Rhabditida</taxon>
        <taxon>Tylenchina</taxon>
        <taxon>Panagrolaimomorpha</taxon>
        <taxon>Strongyloidoidea</taxon>
        <taxon>Steinernematidae</taxon>
        <taxon>Steinernema</taxon>
    </lineage>
</organism>
<reference evidence="2" key="1">
    <citation type="submission" date="2016-11" db="UniProtKB">
        <authorList>
            <consortium name="WormBaseParasite"/>
        </authorList>
    </citation>
    <scope>IDENTIFICATION</scope>
</reference>
<evidence type="ECO:0000313" key="2">
    <source>
        <dbReference type="WBParaSite" id="L893_g15739.t1"/>
    </source>
</evidence>
<name>A0A1I7YF54_9BILA</name>
<sequence length="140" mass="16548">MRLPVDSVDLWEVEADEFFETAGPFYDVFYEGPTLKQSTLDALVEKFVGYFDEQMKMLFEKCVLSNKTVRMVIPEDYTRIFNSTSPIDHAKYYSERKIIEPGREVCFRNEDKEKLDLRVHHSFGGWVMWTWCKPSRLPSS</sequence>
<keyword evidence="1" id="KW-1185">Reference proteome</keyword>
<evidence type="ECO:0000313" key="1">
    <source>
        <dbReference type="Proteomes" id="UP000095287"/>
    </source>
</evidence>
<accession>A0A1I7YF54</accession>
<proteinExistence type="predicted"/>
<dbReference type="AlphaFoldDB" id="A0A1I7YF54"/>
<dbReference type="Proteomes" id="UP000095287">
    <property type="component" value="Unplaced"/>
</dbReference>
<dbReference type="WBParaSite" id="L893_g15739.t1">
    <property type="protein sequence ID" value="L893_g15739.t1"/>
    <property type="gene ID" value="L893_g15739"/>
</dbReference>